<dbReference type="Pfam" id="PF00271">
    <property type="entry name" value="Helicase_C"/>
    <property type="match status" value="1"/>
</dbReference>
<organism evidence="12 13">
    <name type="scientific">Marasmius tenuissimus</name>
    <dbReference type="NCBI Taxonomy" id="585030"/>
    <lineage>
        <taxon>Eukaryota</taxon>
        <taxon>Fungi</taxon>
        <taxon>Dikarya</taxon>
        <taxon>Basidiomycota</taxon>
        <taxon>Agaricomycotina</taxon>
        <taxon>Agaricomycetes</taxon>
        <taxon>Agaricomycetidae</taxon>
        <taxon>Agaricales</taxon>
        <taxon>Marasmiineae</taxon>
        <taxon>Marasmiaceae</taxon>
        <taxon>Marasmius</taxon>
    </lineage>
</organism>
<keyword evidence="5" id="KW-0413">Isomerase</keyword>
<feature type="domain" description="HRDC" evidence="9">
    <location>
        <begin position="553"/>
        <end position="637"/>
    </location>
</feature>
<evidence type="ECO:0000256" key="7">
    <source>
        <dbReference type="ARBA" id="ARBA00034808"/>
    </source>
</evidence>
<evidence type="ECO:0000256" key="2">
    <source>
        <dbReference type="ARBA" id="ARBA00022741"/>
    </source>
</evidence>
<feature type="region of interest" description="Disordered" evidence="8">
    <location>
        <begin position="531"/>
        <end position="550"/>
    </location>
</feature>
<evidence type="ECO:0000259" key="11">
    <source>
        <dbReference type="PROSITE" id="PS51194"/>
    </source>
</evidence>
<dbReference type="Gene3D" id="3.40.50.300">
    <property type="entry name" value="P-loop containing nucleotide triphosphate hydrolases"/>
    <property type="match status" value="2"/>
</dbReference>
<protein>
    <recommendedName>
        <fullName evidence="7">DNA 3'-5' helicase</fullName>
        <ecNumber evidence="7">5.6.2.4</ecNumber>
    </recommendedName>
</protein>
<dbReference type="EMBL" id="JBBXMP010000079">
    <property type="protein sequence ID" value="KAL0063541.1"/>
    <property type="molecule type" value="Genomic_DNA"/>
</dbReference>
<dbReference type="InterPro" id="IPR002121">
    <property type="entry name" value="HRDC_dom"/>
</dbReference>
<dbReference type="SUPFAM" id="SSF52540">
    <property type="entry name" value="P-loop containing nucleoside triphosphate hydrolases"/>
    <property type="match status" value="1"/>
</dbReference>
<gene>
    <name evidence="12" type="ORF">AAF712_009546</name>
</gene>
<keyword evidence="4" id="KW-0238">DNA-binding</keyword>
<comment type="similarity">
    <text evidence="1">Belongs to the helicase family. RecQ subfamily.</text>
</comment>
<feature type="region of interest" description="Disordered" evidence="8">
    <location>
        <begin position="447"/>
        <end position="473"/>
    </location>
</feature>
<keyword evidence="2" id="KW-0547">Nucleotide-binding</keyword>
<feature type="domain" description="Helicase C-terminal" evidence="11">
    <location>
        <begin position="297"/>
        <end position="480"/>
    </location>
</feature>
<evidence type="ECO:0000256" key="1">
    <source>
        <dbReference type="ARBA" id="ARBA00005446"/>
    </source>
</evidence>
<comment type="caution">
    <text evidence="12">The sequence shown here is derived from an EMBL/GenBank/DDBJ whole genome shotgun (WGS) entry which is preliminary data.</text>
</comment>
<comment type="catalytic activity">
    <reaction evidence="6">
        <text>Couples ATP hydrolysis with the unwinding of duplex DNA by translocating in the 3'-5' direction.</text>
        <dbReference type="EC" id="5.6.2.4"/>
    </reaction>
</comment>
<dbReference type="Proteomes" id="UP001437256">
    <property type="component" value="Unassembled WGS sequence"/>
</dbReference>
<keyword evidence="13" id="KW-1185">Reference proteome</keyword>
<accession>A0ABR2ZR37</accession>
<dbReference type="PROSITE" id="PS51194">
    <property type="entry name" value="HELICASE_CTER"/>
    <property type="match status" value="1"/>
</dbReference>
<dbReference type="InterPro" id="IPR027417">
    <property type="entry name" value="P-loop_NTPase"/>
</dbReference>
<evidence type="ECO:0000256" key="8">
    <source>
        <dbReference type="SAM" id="MobiDB-lite"/>
    </source>
</evidence>
<dbReference type="PROSITE" id="PS51192">
    <property type="entry name" value="HELICASE_ATP_BIND_1"/>
    <property type="match status" value="1"/>
</dbReference>
<evidence type="ECO:0000256" key="6">
    <source>
        <dbReference type="ARBA" id="ARBA00034617"/>
    </source>
</evidence>
<dbReference type="InterPro" id="IPR001650">
    <property type="entry name" value="Helicase_C-like"/>
</dbReference>
<dbReference type="EC" id="5.6.2.4" evidence="7"/>
<dbReference type="PANTHER" id="PTHR13710:SF105">
    <property type="entry name" value="ATP-DEPENDENT DNA HELICASE Q1"/>
    <property type="match status" value="1"/>
</dbReference>
<dbReference type="InterPro" id="IPR011545">
    <property type="entry name" value="DEAD/DEAH_box_helicase_dom"/>
</dbReference>
<evidence type="ECO:0000256" key="3">
    <source>
        <dbReference type="ARBA" id="ARBA00022840"/>
    </source>
</evidence>
<evidence type="ECO:0000259" key="10">
    <source>
        <dbReference type="PROSITE" id="PS51192"/>
    </source>
</evidence>
<feature type="domain" description="Helicase ATP-binding" evidence="10">
    <location>
        <begin position="80"/>
        <end position="273"/>
    </location>
</feature>
<proteinExistence type="inferred from homology"/>
<dbReference type="PANTHER" id="PTHR13710">
    <property type="entry name" value="DNA HELICASE RECQ FAMILY MEMBER"/>
    <property type="match status" value="1"/>
</dbReference>
<evidence type="ECO:0000256" key="4">
    <source>
        <dbReference type="ARBA" id="ARBA00023125"/>
    </source>
</evidence>
<name>A0ABR2ZR37_9AGAR</name>
<sequence>MGDDNTVQKAVDDVMSCDCAQTLLELVGKYQIPQRAGTHYPKSYLSTLEGSDLLVALRCILVAFYITSGREIPREHQVHAVRLSFSKDSAIIAGTGSGKTLITAILIWMSGKDRISITISPLQRLQATQEKDFLTKYMIPTLAINHSTNRTADFWRENVFDNATKTLGRFRHLIVTPEQLFKLKEGYYSRIGLLIRNNPWYKTRIRRWFVDEAHFIHYAGHDHYTRPAFRITYGRLAEIKIQFSSVPWHALTATAPPHVFNTIRSAVLSPDCNVVNYSCNRPNTIYAMHCVDGTIDNLNNYNMFVKEPFDFHTQPRVLLFFDNKTLCAKVRQHLMERLPANGLPFPREKIVQFYRTGMSDGYLERVHSEFADRDGPCKIYCTTKANSTGIDYPDVDIVVNVDVPPDVPEGLQRAGRVVRASEKTGLFLILYEAWVVEIDLDEFTVDHMGVDPKDPDRPRKALSDKSTRQERVPRSFTKLIQDGEKCLREFFAEYLNDKSTSALDFNGSHCCHRHNNRFNLQQLVPGSIWTSQTSEAEQPTRPPPKKYNKYRPTVERPLLDEKLRFWRRIASRNDTLCRPEYHILGDEHIVEVARALPSKIQTPEALKMLLEETDEWRDEWGQEILNIVTAFDSQERT</sequence>
<reference evidence="12 13" key="1">
    <citation type="submission" date="2024-05" db="EMBL/GenBank/DDBJ databases">
        <title>A draft genome resource for the thread blight pathogen Marasmius tenuissimus strain MS-2.</title>
        <authorList>
            <person name="Yulfo-Soto G.E."/>
            <person name="Baruah I.K."/>
            <person name="Amoako-Attah I."/>
            <person name="Bukari Y."/>
            <person name="Meinhardt L.W."/>
            <person name="Bailey B.A."/>
            <person name="Cohen S.P."/>
        </authorList>
    </citation>
    <scope>NUCLEOTIDE SEQUENCE [LARGE SCALE GENOMIC DNA]</scope>
    <source>
        <strain evidence="12 13">MS-2</strain>
    </source>
</reference>
<evidence type="ECO:0000256" key="5">
    <source>
        <dbReference type="ARBA" id="ARBA00023235"/>
    </source>
</evidence>
<evidence type="ECO:0000313" key="13">
    <source>
        <dbReference type="Proteomes" id="UP001437256"/>
    </source>
</evidence>
<dbReference type="Pfam" id="PF00270">
    <property type="entry name" value="DEAD"/>
    <property type="match status" value="1"/>
</dbReference>
<evidence type="ECO:0000313" key="12">
    <source>
        <dbReference type="EMBL" id="KAL0063541.1"/>
    </source>
</evidence>
<dbReference type="InterPro" id="IPR014001">
    <property type="entry name" value="Helicase_ATP-bd"/>
</dbReference>
<evidence type="ECO:0000259" key="9">
    <source>
        <dbReference type="PROSITE" id="PS50967"/>
    </source>
</evidence>
<dbReference type="PROSITE" id="PS50967">
    <property type="entry name" value="HRDC"/>
    <property type="match status" value="1"/>
</dbReference>
<keyword evidence="3" id="KW-0067">ATP-binding</keyword>
<dbReference type="SMART" id="SM00490">
    <property type="entry name" value="HELICc"/>
    <property type="match status" value="1"/>
</dbReference>
<dbReference type="SMART" id="SM00487">
    <property type="entry name" value="DEXDc"/>
    <property type="match status" value="1"/>
</dbReference>